<keyword evidence="5" id="KW-0732">Signal</keyword>
<comment type="function">
    <text evidence="5">Transfers electrons from cytochrome c551 to cytochrome oxidase.</text>
</comment>
<feature type="signal peptide" evidence="5">
    <location>
        <begin position="1"/>
        <end position="23"/>
    </location>
</feature>
<proteinExistence type="predicted"/>
<evidence type="ECO:0000313" key="7">
    <source>
        <dbReference type="EMBL" id="MBO1520331.1"/>
    </source>
</evidence>
<dbReference type="InterPro" id="IPR028871">
    <property type="entry name" value="BlueCu_1_BS"/>
</dbReference>
<dbReference type="Pfam" id="PF00127">
    <property type="entry name" value="Copper-bind"/>
    <property type="match status" value="1"/>
</dbReference>
<dbReference type="InterPro" id="IPR000923">
    <property type="entry name" value="BlueCu_1"/>
</dbReference>
<dbReference type="InterPro" id="IPR050845">
    <property type="entry name" value="Cu-binding_ET"/>
</dbReference>
<keyword evidence="1 5" id="KW-0813">Transport</keyword>
<name>A0ABS3NIA7_9GAMM</name>
<dbReference type="EMBL" id="JAGDFX010000014">
    <property type="protein sequence ID" value="MBO1520331.1"/>
    <property type="molecule type" value="Genomic_DNA"/>
</dbReference>
<feature type="domain" description="Blue (type 1) copper" evidence="6">
    <location>
        <begin position="26"/>
        <end position="150"/>
    </location>
</feature>
<dbReference type="InterPro" id="IPR008972">
    <property type="entry name" value="Cupredoxin"/>
</dbReference>
<dbReference type="InterPro" id="IPR014068">
    <property type="entry name" value="Azurin"/>
</dbReference>
<dbReference type="PROSITE" id="PS00196">
    <property type="entry name" value="COPPER_BLUE"/>
    <property type="match status" value="1"/>
</dbReference>
<evidence type="ECO:0000259" key="6">
    <source>
        <dbReference type="Pfam" id="PF00127"/>
    </source>
</evidence>
<dbReference type="NCBIfam" id="TIGR02695">
    <property type="entry name" value="azurin"/>
    <property type="match status" value="1"/>
</dbReference>
<comment type="caution">
    <text evidence="7">The sequence shown here is derived from an EMBL/GenBank/DDBJ whole genome shotgun (WGS) entry which is preliminary data.</text>
</comment>
<sequence>MKKTHYLAGIALLSATAAMPTFAADECTLDINSNDAMQFDQKELSVPATCEEVTLNLHHTGTMAKNVMGHNWVLTATEDMQPVATDGMNAGADNDYIKEDDDRVIAHTEVVGGGESTSVTFSIADLNAGDDYSFFCSFPGHVSIMNGKFNITE</sequence>
<dbReference type="Gene3D" id="2.60.40.420">
    <property type="entry name" value="Cupredoxins - blue copper proteins"/>
    <property type="match status" value="1"/>
</dbReference>
<keyword evidence="3 5" id="KW-0249">Electron transport</keyword>
<keyword evidence="4 5" id="KW-0186">Copper</keyword>
<gene>
    <name evidence="7" type="primary">azu</name>
    <name evidence="7" type="ORF">J3U76_11955</name>
</gene>
<keyword evidence="8" id="KW-1185">Reference proteome</keyword>
<evidence type="ECO:0000256" key="5">
    <source>
        <dbReference type="RuleBase" id="RU363017"/>
    </source>
</evidence>
<dbReference type="SUPFAM" id="SSF49503">
    <property type="entry name" value="Cupredoxins"/>
    <property type="match status" value="1"/>
</dbReference>
<feature type="chain" id="PRO_5044989268" description="Azurin" evidence="5">
    <location>
        <begin position="24"/>
        <end position="153"/>
    </location>
</feature>
<comment type="subcellular location">
    <subcellularLocation>
        <location evidence="5">Periplasm</location>
    </subcellularLocation>
</comment>
<dbReference type="CDD" id="cd13922">
    <property type="entry name" value="Azurin"/>
    <property type="match status" value="1"/>
</dbReference>
<dbReference type="PANTHER" id="PTHR38439">
    <property type="entry name" value="AURACYANIN-B"/>
    <property type="match status" value="1"/>
</dbReference>
<evidence type="ECO:0000256" key="4">
    <source>
        <dbReference type="ARBA" id="ARBA00023008"/>
    </source>
</evidence>
<reference evidence="7 8" key="1">
    <citation type="submission" date="2021-03" db="EMBL/GenBank/DDBJ databases">
        <title>Oceanisphaera sp. nov., isolated from the intestine.</title>
        <authorList>
            <person name="Zhao L.-H."/>
            <person name="Shi L.-F."/>
        </authorList>
    </citation>
    <scope>NUCLEOTIDE SEQUENCE [LARGE SCALE GENOMIC DNA]</scope>
    <source>
        <strain evidence="7 8">DM8</strain>
    </source>
</reference>
<keyword evidence="2 5" id="KW-0479">Metal-binding</keyword>
<accession>A0ABS3NIA7</accession>
<keyword evidence="5" id="KW-0574">Periplasm</keyword>
<dbReference type="Proteomes" id="UP000664882">
    <property type="component" value="Unassembled WGS sequence"/>
</dbReference>
<protein>
    <recommendedName>
        <fullName evidence="5">Azurin</fullName>
    </recommendedName>
</protein>
<evidence type="ECO:0000256" key="1">
    <source>
        <dbReference type="ARBA" id="ARBA00022448"/>
    </source>
</evidence>
<organism evidence="7 8">
    <name type="scientific">Oceanisphaera pacifica</name>
    <dbReference type="NCBI Taxonomy" id="2818389"/>
    <lineage>
        <taxon>Bacteria</taxon>
        <taxon>Pseudomonadati</taxon>
        <taxon>Pseudomonadota</taxon>
        <taxon>Gammaproteobacteria</taxon>
        <taxon>Aeromonadales</taxon>
        <taxon>Aeromonadaceae</taxon>
        <taxon>Oceanisphaera</taxon>
    </lineage>
</organism>
<evidence type="ECO:0000256" key="2">
    <source>
        <dbReference type="ARBA" id="ARBA00022723"/>
    </source>
</evidence>
<dbReference type="PANTHER" id="PTHR38439:SF2">
    <property type="entry name" value="OUTER MEMBRANE PROTEIN H.8"/>
    <property type="match status" value="1"/>
</dbReference>
<dbReference type="RefSeq" id="WP_208006206.1">
    <property type="nucleotide sequence ID" value="NZ_JAGDFX010000014.1"/>
</dbReference>
<evidence type="ECO:0000313" key="8">
    <source>
        <dbReference type="Proteomes" id="UP000664882"/>
    </source>
</evidence>
<evidence type="ECO:0000256" key="3">
    <source>
        <dbReference type="ARBA" id="ARBA00022982"/>
    </source>
</evidence>